<proteinExistence type="predicted"/>
<keyword evidence="2" id="KW-1185">Reference proteome</keyword>
<dbReference type="Proteomes" id="UP001596410">
    <property type="component" value="Unassembled WGS sequence"/>
</dbReference>
<organism evidence="1 2">
    <name type="scientific">Halobacillus seohaensis</name>
    <dbReference type="NCBI Taxonomy" id="447421"/>
    <lineage>
        <taxon>Bacteria</taxon>
        <taxon>Bacillati</taxon>
        <taxon>Bacillota</taxon>
        <taxon>Bacilli</taxon>
        <taxon>Bacillales</taxon>
        <taxon>Bacillaceae</taxon>
        <taxon>Halobacillus</taxon>
    </lineage>
</organism>
<dbReference type="PANTHER" id="PTHR34387:SF1">
    <property type="entry name" value="PERIPLASMIC IMMUNOGENIC PROTEIN"/>
    <property type="match status" value="1"/>
</dbReference>
<dbReference type="Gene3D" id="3.30.110.170">
    <property type="entry name" value="Protein of unknown function (DUF541), domain 1"/>
    <property type="match status" value="1"/>
</dbReference>
<evidence type="ECO:0000313" key="2">
    <source>
        <dbReference type="Proteomes" id="UP001596410"/>
    </source>
</evidence>
<dbReference type="Gene3D" id="3.30.70.2970">
    <property type="entry name" value="Protein of unknown function (DUF541), domain 2"/>
    <property type="match status" value="1"/>
</dbReference>
<accession>A0ABW2EPW4</accession>
<dbReference type="RefSeq" id="WP_204709156.1">
    <property type="nucleotide sequence ID" value="NZ_JBHSZV010000034.1"/>
</dbReference>
<sequence>MYSQSIHQRVMTVSGSGEIKAQPTVAVIQLGVVTESQSLTQAQQENARVMNQVIESIVKLGLPREAIQTADYSISPQYDYDSGTQVFRGYQVMNMISVTIEDINQTGEVIDTAVQNGANQVSNIQFSVKNPEVLYQRALSEALNDAYMKARSMARTMGLQLEPTPVKVIERMQGGGIPLAKAETFAAATPIEPGQLEIRASVEVKFLFFS</sequence>
<comment type="caution">
    <text evidence="1">The sequence shown here is derived from an EMBL/GenBank/DDBJ whole genome shotgun (WGS) entry which is preliminary data.</text>
</comment>
<protein>
    <submittedName>
        <fullName evidence="1">SIMPL domain-containing protein</fullName>
    </submittedName>
</protein>
<dbReference type="Pfam" id="PF04402">
    <property type="entry name" value="SIMPL"/>
    <property type="match status" value="1"/>
</dbReference>
<evidence type="ECO:0000313" key="1">
    <source>
        <dbReference type="EMBL" id="MFC7062921.1"/>
    </source>
</evidence>
<dbReference type="PANTHER" id="PTHR34387">
    <property type="entry name" value="SLR1258 PROTEIN"/>
    <property type="match status" value="1"/>
</dbReference>
<dbReference type="InterPro" id="IPR052022">
    <property type="entry name" value="26kDa_periplasmic_antigen"/>
</dbReference>
<dbReference type="InterPro" id="IPR007497">
    <property type="entry name" value="SIMPL/DUF541"/>
</dbReference>
<dbReference type="EMBL" id="JBHSZV010000034">
    <property type="protein sequence ID" value="MFC7062921.1"/>
    <property type="molecule type" value="Genomic_DNA"/>
</dbReference>
<name>A0ABW2EPW4_9BACI</name>
<reference evidence="2" key="1">
    <citation type="journal article" date="2019" name="Int. J. Syst. Evol. Microbiol.">
        <title>The Global Catalogue of Microorganisms (GCM) 10K type strain sequencing project: providing services to taxonomists for standard genome sequencing and annotation.</title>
        <authorList>
            <consortium name="The Broad Institute Genomics Platform"/>
            <consortium name="The Broad Institute Genome Sequencing Center for Infectious Disease"/>
            <person name="Wu L."/>
            <person name="Ma J."/>
        </authorList>
    </citation>
    <scope>NUCLEOTIDE SEQUENCE [LARGE SCALE GENOMIC DNA]</scope>
    <source>
        <strain evidence="2">CGMCC 4.1621</strain>
    </source>
</reference>
<gene>
    <name evidence="1" type="ORF">ACFQIC_13840</name>
</gene>